<dbReference type="Proteomes" id="UP000316598">
    <property type="component" value="Unassembled WGS sequence"/>
</dbReference>
<dbReference type="RefSeq" id="WP_146516857.1">
    <property type="nucleotide sequence ID" value="NZ_SJPI01000003.1"/>
</dbReference>
<protein>
    <recommendedName>
        <fullName evidence="4">DUF1269 domain-containing protein</fullName>
    </recommendedName>
</protein>
<organism evidence="2 3">
    <name type="scientific">Rubripirellula amarantea</name>
    <dbReference type="NCBI Taxonomy" id="2527999"/>
    <lineage>
        <taxon>Bacteria</taxon>
        <taxon>Pseudomonadati</taxon>
        <taxon>Planctomycetota</taxon>
        <taxon>Planctomycetia</taxon>
        <taxon>Pirellulales</taxon>
        <taxon>Pirellulaceae</taxon>
        <taxon>Rubripirellula</taxon>
    </lineage>
</organism>
<evidence type="ECO:0008006" key="4">
    <source>
        <dbReference type="Google" id="ProtNLM"/>
    </source>
</evidence>
<reference evidence="2 3" key="1">
    <citation type="submission" date="2019-02" db="EMBL/GenBank/DDBJ databases">
        <title>Deep-cultivation of Planctomycetes and their phenomic and genomic characterization uncovers novel biology.</title>
        <authorList>
            <person name="Wiegand S."/>
            <person name="Jogler M."/>
            <person name="Boedeker C."/>
            <person name="Pinto D."/>
            <person name="Vollmers J."/>
            <person name="Rivas-Marin E."/>
            <person name="Kohn T."/>
            <person name="Peeters S.H."/>
            <person name="Heuer A."/>
            <person name="Rast P."/>
            <person name="Oberbeckmann S."/>
            <person name="Bunk B."/>
            <person name="Jeske O."/>
            <person name="Meyerdierks A."/>
            <person name="Storesund J.E."/>
            <person name="Kallscheuer N."/>
            <person name="Luecker S."/>
            <person name="Lage O.M."/>
            <person name="Pohl T."/>
            <person name="Merkel B.J."/>
            <person name="Hornburger P."/>
            <person name="Mueller R.-W."/>
            <person name="Bruemmer F."/>
            <person name="Labrenz M."/>
            <person name="Spormann A.M."/>
            <person name="Op Den Camp H."/>
            <person name="Overmann J."/>
            <person name="Amann R."/>
            <person name="Jetten M.S.M."/>
            <person name="Mascher T."/>
            <person name="Medema M.H."/>
            <person name="Devos D.P."/>
            <person name="Kaster A.-K."/>
            <person name="Ovreas L."/>
            <person name="Rohde M."/>
            <person name="Galperin M.Y."/>
            <person name="Jogler C."/>
        </authorList>
    </citation>
    <scope>NUCLEOTIDE SEQUENCE [LARGE SCALE GENOMIC DNA]</scope>
    <source>
        <strain evidence="2 3">Pla22</strain>
    </source>
</reference>
<dbReference type="PANTHER" id="PTHR36109">
    <property type="entry name" value="MEMBRANE PROTEIN-RELATED"/>
    <property type="match status" value="1"/>
</dbReference>
<evidence type="ECO:0000313" key="3">
    <source>
        <dbReference type="Proteomes" id="UP000316598"/>
    </source>
</evidence>
<evidence type="ECO:0000256" key="1">
    <source>
        <dbReference type="SAM" id="MobiDB-lite"/>
    </source>
</evidence>
<name>A0A5C5WEZ7_9BACT</name>
<dbReference type="InterPro" id="IPR052948">
    <property type="entry name" value="Low_temp-induced_all0457"/>
</dbReference>
<comment type="caution">
    <text evidence="2">The sequence shown here is derived from an EMBL/GenBank/DDBJ whole genome shotgun (WGS) entry which is preliminary data.</text>
</comment>
<proteinExistence type="predicted"/>
<keyword evidence="3" id="KW-1185">Reference proteome</keyword>
<dbReference type="OrthoDB" id="280679at2"/>
<gene>
    <name evidence="2" type="ORF">Pla22_45180</name>
</gene>
<accession>A0A5C5WEZ7</accession>
<feature type="region of interest" description="Disordered" evidence="1">
    <location>
        <begin position="44"/>
        <end position="67"/>
    </location>
</feature>
<evidence type="ECO:0000313" key="2">
    <source>
        <dbReference type="EMBL" id="TWT49324.1"/>
    </source>
</evidence>
<dbReference type="PANTHER" id="PTHR36109:SF2">
    <property type="entry name" value="MEMBRANE PROTEIN"/>
    <property type="match status" value="1"/>
</dbReference>
<dbReference type="EMBL" id="SJPI01000003">
    <property type="protein sequence ID" value="TWT49324.1"/>
    <property type="molecule type" value="Genomic_DNA"/>
</dbReference>
<dbReference type="AlphaFoldDB" id="A0A5C5WEZ7"/>
<sequence>MSQECLIAEFSDTTSFHTALEALEKSKFTKDDISIVTNADELSDSAIGDSKDPKSASPPTGKTTGAATLAGGTVGAMLGTATMMGPLLVAGPLIGMAAGAAGGSVLAAIESWGVRSDVGEQFEHRVRSGSRLILLTGSDVDLSEGEQILKTCGPKALERFQPSA</sequence>